<dbReference type="PANTHER" id="PTHR33570">
    <property type="entry name" value="4-CARBOXYMUCONOLACTONE DECARBOXYLASE FAMILY PROTEIN"/>
    <property type="match status" value="1"/>
</dbReference>
<evidence type="ECO:0000313" key="3">
    <source>
        <dbReference type="Proteomes" id="UP000318943"/>
    </source>
</evidence>
<protein>
    <submittedName>
        <fullName evidence="2">Carboxymuconolactone decarboxylase family protein</fullName>
    </submittedName>
</protein>
<evidence type="ECO:0000313" key="2">
    <source>
        <dbReference type="EMBL" id="TSP12216.1"/>
    </source>
</evidence>
<reference evidence="2 3" key="1">
    <citation type="submission" date="2019-05" db="EMBL/GenBank/DDBJ databases">
        <title>Whole genome sequence analysis of Cupriavidus campinensis S14E4C strain.</title>
        <authorList>
            <person name="Abbaszade G."/>
            <person name="Szabo A."/>
            <person name="Toumi M."/>
            <person name="Toth E."/>
        </authorList>
    </citation>
    <scope>NUCLEOTIDE SEQUENCE [LARGE SCALE GENOMIC DNA]</scope>
    <source>
        <strain evidence="2 3">S14E4C</strain>
    </source>
</reference>
<dbReference type="InterPro" id="IPR052512">
    <property type="entry name" value="4CMD/NDH-1_regulator"/>
</dbReference>
<organism evidence="2 3">
    <name type="scientific">Cupriavidus campinensis</name>
    <dbReference type="NCBI Taxonomy" id="151783"/>
    <lineage>
        <taxon>Bacteria</taxon>
        <taxon>Pseudomonadati</taxon>
        <taxon>Pseudomonadota</taxon>
        <taxon>Betaproteobacteria</taxon>
        <taxon>Burkholderiales</taxon>
        <taxon>Burkholderiaceae</taxon>
        <taxon>Cupriavidus</taxon>
    </lineage>
</organism>
<dbReference type="SUPFAM" id="SSF69118">
    <property type="entry name" value="AhpD-like"/>
    <property type="match status" value="1"/>
</dbReference>
<dbReference type="EMBL" id="VCIZ01000007">
    <property type="protein sequence ID" value="TSP12216.1"/>
    <property type="molecule type" value="Genomic_DNA"/>
</dbReference>
<dbReference type="Proteomes" id="UP000318943">
    <property type="component" value="Unassembled WGS sequence"/>
</dbReference>
<name>A0ABY3EMR1_9BURK</name>
<dbReference type="Pfam" id="PF02627">
    <property type="entry name" value="CMD"/>
    <property type="match status" value="1"/>
</dbReference>
<dbReference type="InterPro" id="IPR029032">
    <property type="entry name" value="AhpD-like"/>
</dbReference>
<sequence length="167" mass="18209">MPRSRNVRLPFDLSGFVDELLRHFQGIIDLDAQISHRALDLRVTKEQLRGAQILCPPVDGLAGLQVVESLAKSFPDFEFPFGDIYTRKGLGLRERELATVAALCALGNALPQLRMHVHAALHVGCKPGEVVEVVMQMAVYAGFPAALNGLAVVREVFAEAGIQLPLD</sequence>
<evidence type="ECO:0000259" key="1">
    <source>
        <dbReference type="Pfam" id="PF02627"/>
    </source>
</evidence>
<accession>A0ABY3EMR1</accession>
<proteinExistence type="predicted"/>
<dbReference type="InterPro" id="IPR003779">
    <property type="entry name" value="CMD-like"/>
</dbReference>
<dbReference type="PANTHER" id="PTHR33570:SF10">
    <property type="entry name" value="GAMMA-CARBOXYMUCONOLACTONE DECARBOXYLASE"/>
    <property type="match status" value="1"/>
</dbReference>
<dbReference type="Gene3D" id="1.20.1290.10">
    <property type="entry name" value="AhpD-like"/>
    <property type="match status" value="1"/>
</dbReference>
<keyword evidence="3" id="KW-1185">Reference proteome</keyword>
<comment type="caution">
    <text evidence="2">The sequence shown here is derived from an EMBL/GenBank/DDBJ whole genome shotgun (WGS) entry which is preliminary data.</text>
</comment>
<feature type="domain" description="Carboxymuconolactone decarboxylase-like" evidence="1">
    <location>
        <begin position="78"/>
        <end position="155"/>
    </location>
</feature>
<gene>
    <name evidence="2" type="ORF">FGG12_14505</name>
</gene>